<evidence type="ECO:0000256" key="13">
    <source>
        <dbReference type="ARBA" id="ARBA00022993"/>
    </source>
</evidence>
<keyword evidence="7 16" id="KW-0963">Cytoplasm</keyword>
<comment type="pathway">
    <text evidence="4 16">Cofactor biosynthesis; coenzyme A biosynthesis; CoA from (R)-pantothenate: step 1/5.</text>
</comment>
<feature type="binding site" evidence="16">
    <location>
        <position position="184"/>
    </location>
    <ligand>
        <name>substrate</name>
    </ligand>
</feature>
<evidence type="ECO:0000256" key="5">
    <source>
        <dbReference type="ARBA" id="ARBA00011738"/>
    </source>
</evidence>
<sequence>MLLAIDIGNSNIVFGIHDSEKWVNEWRILTVADKTADEYEVIFRSLLTNSIDYVEKVDRIVVSSVVPQLLRAFTEMMDSLFSVKPLIVGPEIYPMLPLKVLNPYEIGTDLIANSMAAYKRFGSLCTVVDFGTALTLTTISDDGEILGVSIAPGLKTAIKSLTGNTAQLPSVHLTPPPSVLGENTVHALQSGIVLGYSGLVDHLIDLTRNELGKLPEVIATGGLANVLSPISKYIRVVDQQLTLEGLRLISETIELH</sequence>
<feature type="binding site" evidence="16">
    <location>
        <begin position="6"/>
        <end position="13"/>
    </location>
    <ligand>
        <name>ATP</name>
        <dbReference type="ChEBI" id="CHEBI:30616"/>
    </ligand>
</feature>
<evidence type="ECO:0000256" key="15">
    <source>
        <dbReference type="ARBA" id="ARBA00040883"/>
    </source>
</evidence>
<dbReference type="PANTHER" id="PTHR34265">
    <property type="entry name" value="TYPE III PANTOTHENATE KINASE"/>
    <property type="match status" value="1"/>
</dbReference>
<comment type="caution">
    <text evidence="17">The sequence shown here is derived from an EMBL/GenBank/DDBJ whole genome shotgun (WGS) entry which is preliminary data.</text>
</comment>
<keyword evidence="8 16" id="KW-0808">Transferase</keyword>
<evidence type="ECO:0000256" key="11">
    <source>
        <dbReference type="ARBA" id="ARBA00022840"/>
    </source>
</evidence>
<comment type="subcellular location">
    <subcellularLocation>
        <location evidence="3 16">Cytoplasm</location>
    </subcellularLocation>
</comment>
<keyword evidence="11 16" id="KW-0067">ATP-binding</keyword>
<comment type="cofactor">
    <cofactor evidence="16">
        <name>NH4(+)</name>
        <dbReference type="ChEBI" id="CHEBI:28938"/>
    </cofactor>
    <cofactor evidence="16">
        <name>K(+)</name>
        <dbReference type="ChEBI" id="CHEBI:29103"/>
    </cofactor>
    <text evidence="16">A monovalent cation. Ammonium or potassium.</text>
</comment>
<dbReference type="Proteomes" id="UP000391834">
    <property type="component" value="Unassembled WGS sequence"/>
</dbReference>
<dbReference type="SUPFAM" id="SSF53067">
    <property type="entry name" value="Actin-like ATPase domain"/>
    <property type="match status" value="2"/>
</dbReference>
<dbReference type="GO" id="GO:0005524">
    <property type="term" value="F:ATP binding"/>
    <property type="evidence" value="ECO:0007669"/>
    <property type="project" value="UniProtKB-UniRule"/>
</dbReference>
<dbReference type="HAMAP" id="MF_01274">
    <property type="entry name" value="Pantothen_kinase_3"/>
    <property type="match status" value="1"/>
</dbReference>
<reference evidence="17 18" key="1">
    <citation type="submission" date="2019-10" db="EMBL/GenBank/DDBJ databases">
        <title>Prolixibacter strains distinguished by the presence of nitrate reductase genes were adept at nitrate-dependent anaerobic corrosion of metallic iron and carbon steel.</title>
        <authorList>
            <person name="Iino T."/>
            <person name="Shono N."/>
            <person name="Ito K."/>
            <person name="Nakamura R."/>
            <person name="Sueoka K."/>
            <person name="Harayama S."/>
            <person name="Ohkuma M."/>
        </authorList>
    </citation>
    <scope>NUCLEOTIDE SEQUENCE [LARGE SCALE GENOMIC DNA]</scope>
    <source>
        <strain evidence="17 18">JCM 13498</strain>
    </source>
</reference>
<evidence type="ECO:0000256" key="9">
    <source>
        <dbReference type="ARBA" id="ARBA00022741"/>
    </source>
</evidence>
<dbReference type="GO" id="GO:0005737">
    <property type="term" value="C:cytoplasm"/>
    <property type="evidence" value="ECO:0007669"/>
    <property type="project" value="UniProtKB-SubCell"/>
</dbReference>
<dbReference type="OrthoDB" id="9804707at2"/>
<comment type="subunit">
    <text evidence="5 16">Homodimer.</text>
</comment>
<evidence type="ECO:0000313" key="17">
    <source>
        <dbReference type="EMBL" id="GET32732.1"/>
    </source>
</evidence>
<dbReference type="GO" id="GO:0046872">
    <property type="term" value="F:metal ion binding"/>
    <property type="evidence" value="ECO:0007669"/>
    <property type="project" value="UniProtKB-KW"/>
</dbReference>
<dbReference type="GO" id="GO:0015937">
    <property type="term" value="P:coenzyme A biosynthetic process"/>
    <property type="evidence" value="ECO:0007669"/>
    <property type="project" value="UniProtKB-UniRule"/>
</dbReference>
<comment type="caution">
    <text evidence="16">Lacks conserved residue(s) required for the propagation of feature annotation.</text>
</comment>
<comment type="similarity">
    <text evidence="14 16">Belongs to the type III pantothenate kinase family.</text>
</comment>
<comment type="cofactor">
    <cofactor evidence="2">
        <name>K(+)</name>
        <dbReference type="ChEBI" id="CHEBI:29103"/>
    </cofactor>
</comment>
<dbReference type="EMBL" id="BLAX01000001">
    <property type="protein sequence ID" value="GET32732.1"/>
    <property type="molecule type" value="Genomic_DNA"/>
</dbReference>
<comment type="function">
    <text evidence="16">Catalyzes the phosphorylation of pantothenate (Pan), the first step in CoA biosynthesis.</text>
</comment>
<evidence type="ECO:0000256" key="14">
    <source>
        <dbReference type="ARBA" id="ARBA00038036"/>
    </source>
</evidence>
<feature type="active site" description="Proton acceptor" evidence="16">
    <location>
        <position position="109"/>
    </location>
</feature>
<keyword evidence="10 16" id="KW-0418">Kinase</keyword>
<dbReference type="UniPathway" id="UPA00241">
    <property type="reaction ID" value="UER00352"/>
</dbReference>
<proteinExistence type="inferred from homology"/>
<accession>A0A5M4AXW4</accession>
<evidence type="ECO:0000256" key="12">
    <source>
        <dbReference type="ARBA" id="ARBA00022958"/>
    </source>
</evidence>
<feature type="binding site" evidence="16">
    <location>
        <position position="129"/>
    </location>
    <ligand>
        <name>K(+)</name>
        <dbReference type="ChEBI" id="CHEBI:29103"/>
    </ligand>
</feature>
<keyword evidence="9 16" id="KW-0547">Nucleotide-binding</keyword>
<dbReference type="Pfam" id="PF03309">
    <property type="entry name" value="Pan_kinase"/>
    <property type="match status" value="1"/>
</dbReference>
<feature type="binding site" evidence="16">
    <location>
        <begin position="107"/>
        <end position="110"/>
    </location>
    <ligand>
        <name>substrate</name>
    </ligand>
</feature>
<evidence type="ECO:0000256" key="4">
    <source>
        <dbReference type="ARBA" id="ARBA00005225"/>
    </source>
</evidence>
<name>A0A5M4AXW4_9BACT</name>
<evidence type="ECO:0000256" key="6">
    <source>
        <dbReference type="ARBA" id="ARBA00012102"/>
    </source>
</evidence>
<dbReference type="RefSeq" id="WP_025862607.1">
    <property type="nucleotide sequence ID" value="NZ_BLAX01000001.1"/>
</dbReference>
<organism evidence="17 18">
    <name type="scientific">Prolixibacter bellariivorans</name>
    <dbReference type="NCBI Taxonomy" id="314319"/>
    <lineage>
        <taxon>Bacteria</taxon>
        <taxon>Pseudomonadati</taxon>
        <taxon>Bacteroidota</taxon>
        <taxon>Bacteroidia</taxon>
        <taxon>Marinilabiliales</taxon>
        <taxon>Prolixibacteraceae</taxon>
        <taxon>Prolixibacter</taxon>
    </lineage>
</organism>
<evidence type="ECO:0000256" key="2">
    <source>
        <dbReference type="ARBA" id="ARBA00001958"/>
    </source>
</evidence>
<comment type="catalytic activity">
    <reaction evidence="1 16">
        <text>(R)-pantothenate + ATP = (R)-4'-phosphopantothenate + ADP + H(+)</text>
        <dbReference type="Rhea" id="RHEA:16373"/>
        <dbReference type="ChEBI" id="CHEBI:10986"/>
        <dbReference type="ChEBI" id="CHEBI:15378"/>
        <dbReference type="ChEBI" id="CHEBI:29032"/>
        <dbReference type="ChEBI" id="CHEBI:30616"/>
        <dbReference type="ChEBI" id="CHEBI:456216"/>
        <dbReference type="EC" id="2.7.1.33"/>
    </reaction>
</comment>
<dbReference type="InterPro" id="IPR043129">
    <property type="entry name" value="ATPase_NBD"/>
</dbReference>
<dbReference type="NCBIfam" id="NF009855">
    <property type="entry name" value="PRK13321.1"/>
    <property type="match status" value="1"/>
</dbReference>
<evidence type="ECO:0000256" key="1">
    <source>
        <dbReference type="ARBA" id="ARBA00001206"/>
    </source>
</evidence>
<dbReference type="GO" id="GO:0004594">
    <property type="term" value="F:pantothenate kinase activity"/>
    <property type="evidence" value="ECO:0007669"/>
    <property type="project" value="UniProtKB-UniRule"/>
</dbReference>
<evidence type="ECO:0000256" key="7">
    <source>
        <dbReference type="ARBA" id="ARBA00022490"/>
    </source>
</evidence>
<keyword evidence="13 16" id="KW-0173">Coenzyme A biosynthesis</keyword>
<dbReference type="Gene3D" id="3.30.420.40">
    <property type="match status" value="2"/>
</dbReference>
<dbReference type="NCBIfam" id="TIGR00671">
    <property type="entry name" value="baf"/>
    <property type="match status" value="1"/>
</dbReference>
<dbReference type="EC" id="2.7.1.33" evidence="6 16"/>
<dbReference type="AlphaFoldDB" id="A0A5M4AXW4"/>
<evidence type="ECO:0000313" key="18">
    <source>
        <dbReference type="Proteomes" id="UP000391834"/>
    </source>
</evidence>
<dbReference type="PANTHER" id="PTHR34265:SF1">
    <property type="entry name" value="TYPE III PANTOTHENATE KINASE"/>
    <property type="match status" value="1"/>
</dbReference>
<evidence type="ECO:0000256" key="16">
    <source>
        <dbReference type="HAMAP-Rule" id="MF_01274"/>
    </source>
</evidence>
<dbReference type="CDD" id="cd24015">
    <property type="entry name" value="ASKHA_NBD_PanK-III"/>
    <property type="match status" value="1"/>
</dbReference>
<feature type="binding site" evidence="16">
    <location>
        <position position="132"/>
    </location>
    <ligand>
        <name>ATP</name>
        <dbReference type="ChEBI" id="CHEBI:30616"/>
    </ligand>
</feature>
<evidence type="ECO:0000256" key="8">
    <source>
        <dbReference type="ARBA" id="ARBA00022679"/>
    </source>
</evidence>
<keyword evidence="18" id="KW-1185">Reference proteome</keyword>
<protein>
    <recommendedName>
        <fullName evidence="15 16">Type III pantothenate kinase</fullName>
        <ecNumber evidence="6 16">2.7.1.33</ecNumber>
    </recommendedName>
    <alternativeName>
        <fullName evidence="16">PanK-III</fullName>
    </alternativeName>
    <alternativeName>
        <fullName evidence="16">Pantothenic acid kinase</fullName>
    </alternativeName>
</protein>
<gene>
    <name evidence="16" type="primary">coaX</name>
    <name evidence="17" type="ORF">PbJCM13498_15950</name>
</gene>
<keyword evidence="16" id="KW-0479">Metal-binding</keyword>
<keyword evidence="12 16" id="KW-0630">Potassium</keyword>
<dbReference type="InterPro" id="IPR004619">
    <property type="entry name" value="Type_III_PanK"/>
</dbReference>
<evidence type="ECO:0000256" key="10">
    <source>
        <dbReference type="ARBA" id="ARBA00022777"/>
    </source>
</evidence>
<evidence type="ECO:0000256" key="3">
    <source>
        <dbReference type="ARBA" id="ARBA00004496"/>
    </source>
</evidence>